<feature type="region of interest" description="Disordered" evidence="1">
    <location>
        <begin position="94"/>
        <end position="140"/>
    </location>
</feature>
<organism evidence="2 3">
    <name type="scientific">Anas platyrhynchos</name>
    <name type="common">Mallard</name>
    <name type="synonym">Anas boschas</name>
    <dbReference type="NCBI Taxonomy" id="8839"/>
    <lineage>
        <taxon>Eukaryota</taxon>
        <taxon>Metazoa</taxon>
        <taxon>Chordata</taxon>
        <taxon>Craniata</taxon>
        <taxon>Vertebrata</taxon>
        <taxon>Euteleostomi</taxon>
        <taxon>Archelosauria</taxon>
        <taxon>Archosauria</taxon>
        <taxon>Dinosauria</taxon>
        <taxon>Saurischia</taxon>
        <taxon>Theropoda</taxon>
        <taxon>Coelurosauria</taxon>
        <taxon>Aves</taxon>
        <taxon>Neognathae</taxon>
        <taxon>Galloanserae</taxon>
        <taxon>Anseriformes</taxon>
        <taxon>Anatidae</taxon>
        <taxon>Anatinae</taxon>
        <taxon>Anas</taxon>
    </lineage>
</organism>
<protein>
    <submittedName>
        <fullName evidence="2">Uncharacterized protein</fullName>
    </submittedName>
</protein>
<evidence type="ECO:0000256" key="1">
    <source>
        <dbReference type="SAM" id="MobiDB-lite"/>
    </source>
</evidence>
<name>R0KA44_ANAPL</name>
<sequence length="408" mass="44518">MPPLDVPANASTSFINSYITLKTDGITESDQGVRTSCFHGHNLHSDSGKGRGKKETAMPPLDVPANASTSFINSYITLKTDGITESDQGVRTSCFHGHNLHSDSGKGRGKKETGSSVPCLGARQPSGELQEGVSSHSCTGTQQTWGLRQQAALRVFTVPSFSACSPPPVTVFLYLVTSPHPLKLLMHLGEYRHRREGNVAEVWIHLTVRGEKQPACWDVGEKFLKAQGNIHVVRPLLPGSGTEAKEERKKSVSLLLAAAQEPGLSPGGVRPAGGKEHLFLSCCICTLLLHLWSPNIKVKPQEEEQLESRSSGGFSKQCALKVNPLPAFPSSSHPSGSPEVPEISPESQCFHKGRARVSLTVLYRPRRGDLCTQITSISVPLRLELTVIMESFIDLRWQQRQEHRAVLF</sequence>
<accession>R0KA44</accession>
<dbReference type="Proteomes" id="UP000296049">
    <property type="component" value="Unassembled WGS sequence"/>
</dbReference>
<feature type="compositionally biased region" description="Basic and acidic residues" evidence="1">
    <location>
        <begin position="100"/>
        <end position="113"/>
    </location>
</feature>
<feature type="compositionally biased region" description="Basic and acidic residues" evidence="1">
    <location>
        <begin position="43"/>
        <end position="56"/>
    </location>
</feature>
<evidence type="ECO:0000313" key="2">
    <source>
        <dbReference type="EMBL" id="EOB06717.1"/>
    </source>
</evidence>
<dbReference type="EMBL" id="KB742585">
    <property type="protein sequence ID" value="EOB06717.1"/>
    <property type="molecule type" value="Genomic_DNA"/>
</dbReference>
<gene>
    <name evidence="2" type="ORF">Anapl_01074</name>
</gene>
<keyword evidence="3" id="KW-1185">Reference proteome</keyword>
<feature type="region of interest" description="Disordered" evidence="1">
    <location>
        <begin position="39"/>
        <end position="64"/>
    </location>
</feature>
<reference evidence="3" key="1">
    <citation type="journal article" date="2013" name="Nat. Genet.">
        <title>The duck genome and transcriptome provide insight into an avian influenza virus reservoir species.</title>
        <authorList>
            <person name="Huang Y."/>
            <person name="Li Y."/>
            <person name="Burt D.W."/>
            <person name="Chen H."/>
            <person name="Zhang Y."/>
            <person name="Qian W."/>
            <person name="Kim H."/>
            <person name="Gan S."/>
            <person name="Zhao Y."/>
            <person name="Li J."/>
            <person name="Yi K."/>
            <person name="Feng H."/>
            <person name="Zhu P."/>
            <person name="Li B."/>
            <person name="Liu Q."/>
            <person name="Fairley S."/>
            <person name="Magor K.E."/>
            <person name="Du Z."/>
            <person name="Hu X."/>
            <person name="Goodman L."/>
            <person name="Tafer H."/>
            <person name="Vignal A."/>
            <person name="Lee T."/>
            <person name="Kim K.W."/>
            <person name="Sheng Z."/>
            <person name="An Y."/>
            <person name="Searle S."/>
            <person name="Herrero J."/>
            <person name="Groenen M.A."/>
            <person name="Crooijmans R.P."/>
            <person name="Faraut T."/>
            <person name="Cai Q."/>
            <person name="Webster R.G."/>
            <person name="Aldridge J.R."/>
            <person name="Warren W.C."/>
            <person name="Bartschat S."/>
            <person name="Kehr S."/>
            <person name="Marz M."/>
            <person name="Stadler P.F."/>
            <person name="Smith J."/>
            <person name="Kraus R.H."/>
            <person name="Zhao Y."/>
            <person name="Ren L."/>
            <person name="Fei J."/>
            <person name="Morisson M."/>
            <person name="Kaiser P."/>
            <person name="Griffin D.K."/>
            <person name="Rao M."/>
            <person name="Pitel F."/>
            <person name="Wang J."/>
            <person name="Li N."/>
        </authorList>
    </citation>
    <scope>NUCLEOTIDE SEQUENCE [LARGE SCALE GENOMIC DNA]</scope>
</reference>
<evidence type="ECO:0000313" key="3">
    <source>
        <dbReference type="Proteomes" id="UP000296049"/>
    </source>
</evidence>
<proteinExistence type="predicted"/>
<dbReference type="AlphaFoldDB" id="R0KA44"/>